<keyword evidence="2" id="KW-1185">Reference proteome</keyword>
<protein>
    <submittedName>
        <fullName evidence="1">Uncharacterized protein</fullName>
    </submittedName>
</protein>
<proteinExistence type="predicted"/>
<dbReference type="EMBL" id="JAGMUV010000005">
    <property type="protein sequence ID" value="KAH7156995.1"/>
    <property type="molecule type" value="Genomic_DNA"/>
</dbReference>
<sequence length="199" mass="21593">MGRYSLQGPLPLKQPTQVSSHCRWSSEDLPKLTLCVSSLVCCFSGPRLGNRSCGQGSSSLTSLLLFFSERRMPPTMTSFSADPADDQPESYWHAMPTPIRPRLSRASPLHPSVAVAIAARSSGCIASMSNIRLLSRAHPMRSVALPLPPPPPRKNFPGRCHCEVSIKQTLGAKSAMLISQTKKDALAAEESRPLLFLLA</sequence>
<name>A0A9P9FAQ4_9HYPO</name>
<accession>A0A9P9FAQ4</accession>
<comment type="caution">
    <text evidence="1">The sequence shown here is derived from an EMBL/GenBank/DDBJ whole genome shotgun (WGS) entry which is preliminary data.</text>
</comment>
<dbReference type="AlphaFoldDB" id="A0A9P9FAQ4"/>
<dbReference type="Proteomes" id="UP000738349">
    <property type="component" value="Unassembled WGS sequence"/>
</dbReference>
<organism evidence="1 2">
    <name type="scientific">Dactylonectria macrodidyma</name>
    <dbReference type="NCBI Taxonomy" id="307937"/>
    <lineage>
        <taxon>Eukaryota</taxon>
        <taxon>Fungi</taxon>
        <taxon>Dikarya</taxon>
        <taxon>Ascomycota</taxon>
        <taxon>Pezizomycotina</taxon>
        <taxon>Sordariomycetes</taxon>
        <taxon>Hypocreomycetidae</taxon>
        <taxon>Hypocreales</taxon>
        <taxon>Nectriaceae</taxon>
        <taxon>Dactylonectria</taxon>
    </lineage>
</organism>
<reference evidence="1" key="1">
    <citation type="journal article" date="2021" name="Nat. Commun.">
        <title>Genetic determinants of endophytism in the Arabidopsis root mycobiome.</title>
        <authorList>
            <person name="Mesny F."/>
            <person name="Miyauchi S."/>
            <person name="Thiergart T."/>
            <person name="Pickel B."/>
            <person name="Atanasova L."/>
            <person name="Karlsson M."/>
            <person name="Huettel B."/>
            <person name="Barry K.W."/>
            <person name="Haridas S."/>
            <person name="Chen C."/>
            <person name="Bauer D."/>
            <person name="Andreopoulos W."/>
            <person name="Pangilinan J."/>
            <person name="LaButti K."/>
            <person name="Riley R."/>
            <person name="Lipzen A."/>
            <person name="Clum A."/>
            <person name="Drula E."/>
            <person name="Henrissat B."/>
            <person name="Kohler A."/>
            <person name="Grigoriev I.V."/>
            <person name="Martin F.M."/>
            <person name="Hacquard S."/>
        </authorList>
    </citation>
    <scope>NUCLEOTIDE SEQUENCE</scope>
    <source>
        <strain evidence="1">MPI-CAGE-AT-0147</strain>
    </source>
</reference>
<gene>
    <name evidence="1" type="ORF">EDB81DRAFT_409195</name>
</gene>
<evidence type="ECO:0000313" key="2">
    <source>
        <dbReference type="Proteomes" id="UP000738349"/>
    </source>
</evidence>
<evidence type="ECO:0000313" key="1">
    <source>
        <dbReference type="EMBL" id="KAH7156995.1"/>
    </source>
</evidence>